<dbReference type="Gene3D" id="2.30.30.190">
    <property type="entry name" value="CAP Gly-rich-like domain"/>
    <property type="match status" value="1"/>
</dbReference>
<evidence type="ECO:0000259" key="6">
    <source>
        <dbReference type="PROSITE" id="PS50245"/>
    </source>
</evidence>
<evidence type="ECO:0000256" key="1">
    <source>
        <dbReference type="ARBA" id="ARBA00004496"/>
    </source>
</evidence>
<dbReference type="SUPFAM" id="SSF74924">
    <property type="entry name" value="Cap-Gly domain"/>
    <property type="match status" value="1"/>
</dbReference>
<gene>
    <name evidence="7" type="ORF">WICMUC_003800</name>
</gene>
<dbReference type="OrthoDB" id="5295208at2759"/>
<evidence type="ECO:0000313" key="8">
    <source>
        <dbReference type="Proteomes" id="UP000769528"/>
    </source>
</evidence>
<dbReference type="PANTHER" id="PTHR18916">
    <property type="entry name" value="DYNACTIN 1-RELATED MICROTUBULE-BINDING"/>
    <property type="match status" value="1"/>
</dbReference>
<sequence length="240" mass="27763">MNMSDITVHFTSQLTNSERRISPNWSFEYLKQRIENFTGIPPNSQQLLLFPTSISTDPVDLSSNDDSTAVLDLNITSDSRVQINDTRPLSEQEDLTNESDIKYFELDEKDYEKRSDTVRRWKQDNQLGRFHPDFKTKKKEQLQNNKVRAQQLCVGARFRTINEIGERRGVIKYIGKVLEIDFENIWTGVEFDEPVGKNDGSIKGVRYFSCKPGYGGFLKPVQVEQGDFQEESLFSDDDEI</sequence>
<keyword evidence="2" id="KW-0963">Cytoplasm</keyword>
<dbReference type="Gene3D" id="3.10.20.90">
    <property type="entry name" value="Phosphatidylinositol 3-kinase Catalytic Subunit, Chain A, domain 1"/>
    <property type="match status" value="1"/>
</dbReference>
<comment type="caution">
    <text evidence="7">The sequence shown here is derived from an EMBL/GenBank/DDBJ whole genome shotgun (WGS) entry which is preliminary data.</text>
</comment>
<feature type="domain" description="Ubiquitin-like" evidence="5">
    <location>
        <begin position="4"/>
        <end position="83"/>
    </location>
</feature>
<organism evidence="7 8">
    <name type="scientific">Wickerhamomyces mucosus</name>
    <dbReference type="NCBI Taxonomy" id="1378264"/>
    <lineage>
        <taxon>Eukaryota</taxon>
        <taxon>Fungi</taxon>
        <taxon>Dikarya</taxon>
        <taxon>Ascomycota</taxon>
        <taxon>Saccharomycotina</taxon>
        <taxon>Saccharomycetes</taxon>
        <taxon>Phaffomycetales</taxon>
        <taxon>Wickerhamomycetaceae</taxon>
        <taxon>Wickerhamomyces</taxon>
    </lineage>
</organism>
<dbReference type="Pfam" id="PF01302">
    <property type="entry name" value="CAP_GLY"/>
    <property type="match status" value="1"/>
</dbReference>
<keyword evidence="3" id="KW-0143">Chaperone</keyword>
<dbReference type="PROSITE" id="PS50245">
    <property type="entry name" value="CAP_GLY_2"/>
    <property type="match status" value="1"/>
</dbReference>
<evidence type="ECO:0000256" key="4">
    <source>
        <dbReference type="ARBA" id="ARBA00025779"/>
    </source>
</evidence>
<dbReference type="Proteomes" id="UP000769528">
    <property type="component" value="Unassembled WGS sequence"/>
</dbReference>
<dbReference type="SUPFAM" id="SSF54236">
    <property type="entry name" value="Ubiquitin-like"/>
    <property type="match status" value="1"/>
</dbReference>
<dbReference type="GO" id="GO:0051010">
    <property type="term" value="F:microtubule plus-end binding"/>
    <property type="evidence" value="ECO:0007669"/>
    <property type="project" value="TreeGrafter"/>
</dbReference>
<proteinExistence type="inferred from homology"/>
<dbReference type="InterPro" id="IPR000938">
    <property type="entry name" value="CAP-Gly_domain"/>
</dbReference>
<dbReference type="GO" id="GO:0005634">
    <property type="term" value="C:nucleus"/>
    <property type="evidence" value="ECO:0007669"/>
    <property type="project" value="TreeGrafter"/>
</dbReference>
<evidence type="ECO:0000313" key="7">
    <source>
        <dbReference type="EMBL" id="KAH3673182.1"/>
    </source>
</evidence>
<evidence type="ECO:0000259" key="5">
    <source>
        <dbReference type="PROSITE" id="PS50053"/>
    </source>
</evidence>
<dbReference type="InterPro" id="IPR036859">
    <property type="entry name" value="CAP-Gly_dom_sf"/>
</dbReference>
<dbReference type="EMBL" id="JAEUBF010001036">
    <property type="protein sequence ID" value="KAH3673182.1"/>
    <property type="molecule type" value="Genomic_DNA"/>
</dbReference>
<evidence type="ECO:0008006" key="9">
    <source>
        <dbReference type="Google" id="ProtNLM"/>
    </source>
</evidence>
<dbReference type="PROSITE" id="PS00845">
    <property type="entry name" value="CAP_GLY_1"/>
    <property type="match status" value="1"/>
</dbReference>
<dbReference type="PANTHER" id="PTHR18916:SF85">
    <property type="entry name" value="TUBULIN-FOLDING COFACTOR B"/>
    <property type="match status" value="1"/>
</dbReference>
<feature type="domain" description="CAP-Gly" evidence="6">
    <location>
        <begin position="183"/>
        <end position="219"/>
    </location>
</feature>
<reference evidence="7" key="2">
    <citation type="submission" date="2021-01" db="EMBL/GenBank/DDBJ databases">
        <authorList>
            <person name="Schikora-Tamarit M.A."/>
        </authorList>
    </citation>
    <scope>NUCLEOTIDE SEQUENCE</scope>
    <source>
        <strain evidence="7">CBS6341</strain>
    </source>
</reference>
<evidence type="ECO:0000256" key="3">
    <source>
        <dbReference type="ARBA" id="ARBA00023186"/>
    </source>
</evidence>
<dbReference type="PROSITE" id="PS50053">
    <property type="entry name" value="UBIQUITIN_2"/>
    <property type="match status" value="1"/>
</dbReference>
<evidence type="ECO:0000256" key="2">
    <source>
        <dbReference type="ARBA" id="ARBA00022490"/>
    </source>
</evidence>
<dbReference type="Pfam" id="PF14560">
    <property type="entry name" value="Ubiquitin_2"/>
    <property type="match status" value="1"/>
</dbReference>
<comment type="similarity">
    <text evidence="4">Belongs to the TBCB family.</text>
</comment>
<accession>A0A9P8PKU9</accession>
<protein>
    <recommendedName>
        <fullName evidence="9">CAP-Gly domain-containing protein</fullName>
    </recommendedName>
</protein>
<dbReference type="InterPro" id="IPR000626">
    <property type="entry name" value="Ubiquitin-like_dom"/>
</dbReference>
<dbReference type="GO" id="GO:0031122">
    <property type="term" value="P:cytoplasmic microtubule organization"/>
    <property type="evidence" value="ECO:0007669"/>
    <property type="project" value="TreeGrafter"/>
</dbReference>
<keyword evidence="8" id="KW-1185">Reference proteome</keyword>
<reference evidence="7" key="1">
    <citation type="journal article" date="2021" name="Open Biol.">
        <title>Shared evolutionary footprints suggest mitochondrial oxidative damage underlies multiple complex I losses in fungi.</title>
        <authorList>
            <person name="Schikora-Tamarit M.A."/>
            <person name="Marcet-Houben M."/>
            <person name="Nosek J."/>
            <person name="Gabaldon T."/>
        </authorList>
    </citation>
    <scope>NUCLEOTIDE SEQUENCE</scope>
    <source>
        <strain evidence="7">CBS6341</strain>
    </source>
</reference>
<dbReference type="GO" id="GO:0035371">
    <property type="term" value="C:microtubule plus-end"/>
    <property type="evidence" value="ECO:0007669"/>
    <property type="project" value="TreeGrafter"/>
</dbReference>
<comment type="subcellular location">
    <subcellularLocation>
        <location evidence="1">Cytoplasm</location>
    </subcellularLocation>
</comment>
<dbReference type="GO" id="GO:0005737">
    <property type="term" value="C:cytoplasm"/>
    <property type="evidence" value="ECO:0007669"/>
    <property type="project" value="UniProtKB-SubCell"/>
</dbReference>
<dbReference type="AlphaFoldDB" id="A0A9P8PKU9"/>
<name>A0A9P8PKU9_9ASCO</name>
<dbReference type="SMART" id="SM01052">
    <property type="entry name" value="CAP_GLY"/>
    <property type="match status" value="1"/>
</dbReference>
<dbReference type="InterPro" id="IPR029071">
    <property type="entry name" value="Ubiquitin-like_domsf"/>
</dbReference>